<keyword evidence="2" id="KW-0238">DNA-binding</keyword>
<organism evidence="5 6">
    <name type="scientific">Asticcacaulis endophyticus</name>
    <dbReference type="NCBI Taxonomy" id="1395890"/>
    <lineage>
        <taxon>Bacteria</taxon>
        <taxon>Pseudomonadati</taxon>
        <taxon>Pseudomonadota</taxon>
        <taxon>Alphaproteobacteria</taxon>
        <taxon>Caulobacterales</taxon>
        <taxon>Caulobacteraceae</taxon>
        <taxon>Asticcacaulis</taxon>
    </lineage>
</organism>
<keyword evidence="3" id="KW-0804">Transcription</keyword>
<dbReference type="SUPFAM" id="SSF47413">
    <property type="entry name" value="lambda repressor-like DNA-binding domains"/>
    <property type="match status" value="1"/>
</dbReference>
<evidence type="ECO:0000259" key="4">
    <source>
        <dbReference type="PROSITE" id="PS50932"/>
    </source>
</evidence>
<dbReference type="EMBL" id="BMZB01000008">
    <property type="protein sequence ID" value="GGZ44922.1"/>
    <property type="molecule type" value="Genomic_DNA"/>
</dbReference>
<feature type="domain" description="HTH lacI-type" evidence="4">
    <location>
        <begin position="13"/>
        <end position="67"/>
    </location>
</feature>
<dbReference type="Pfam" id="PF00356">
    <property type="entry name" value="LacI"/>
    <property type="match status" value="1"/>
</dbReference>
<dbReference type="InterPro" id="IPR028082">
    <property type="entry name" value="Peripla_BP_I"/>
</dbReference>
<dbReference type="InterPro" id="IPR046335">
    <property type="entry name" value="LacI/GalR-like_sensor"/>
</dbReference>
<reference evidence="5" key="2">
    <citation type="submission" date="2020-09" db="EMBL/GenBank/DDBJ databases">
        <authorList>
            <person name="Sun Q."/>
            <person name="Kim S."/>
        </authorList>
    </citation>
    <scope>NUCLEOTIDE SEQUENCE</scope>
    <source>
        <strain evidence="5">KCTC 32296</strain>
    </source>
</reference>
<dbReference type="PANTHER" id="PTHR30146">
    <property type="entry name" value="LACI-RELATED TRANSCRIPTIONAL REPRESSOR"/>
    <property type="match status" value="1"/>
</dbReference>
<dbReference type="GO" id="GO:0000976">
    <property type="term" value="F:transcription cis-regulatory region binding"/>
    <property type="evidence" value="ECO:0007669"/>
    <property type="project" value="TreeGrafter"/>
</dbReference>
<evidence type="ECO:0000256" key="1">
    <source>
        <dbReference type="ARBA" id="ARBA00023015"/>
    </source>
</evidence>
<dbReference type="InterPro" id="IPR000843">
    <property type="entry name" value="HTH_LacI"/>
</dbReference>
<dbReference type="SMART" id="SM00354">
    <property type="entry name" value="HTH_LACI"/>
    <property type="match status" value="1"/>
</dbReference>
<proteinExistence type="predicted"/>
<reference evidence="5" key="1">
    <citation type="journal article" date="2014" name="Int. J. Syst. Evol. Microbiol.">
        <title>Complete genome sequence of Corynebacterium casei LMG S-19264T (=DSM 44701T), isolated from a smear-ripened cheese.</title>
        <authorList>
            <consortium name="US DOE Joint Genome Institute (JGI-PGF)"/>
            <person name="Walter F."/>
            <person name="Albersmeier A."/>
            <person name="Kalinowski J."/>
            <person name="Ruckert C."/>
        </authorList>
    </citation>
    <scope>NUCLEOTIDE SEQUENCE</scope>
    <source>
        <strain evidence="5">KCTC 32296</strain>
    </source>
</reference>
<dbReference type="Proteomes" id="UP000662572">
    <property type="component" value="Unassembled WGS sequence"/>
</dbReference>
<dbReference type="AlphaFoldDB" id="A0A918UY91"/>
<evidence type="ECO:0000313" key="6">
    <source>
        <dbReference type="Proteomes" id="UP000662572"/>
    </source>
</evidence>
<dbReference type="Gene3D" id="1.10.260.40">
    <property type="entry name" value="lambda repressor-like DNA-binding domains"/>
    <property type="match status" value="1"/>
</dbReference>
<dbReference type="SUPFAM" id="SSF53822">
    <property type="entry name" value="Periplasmic binding protein-like I"/>
    <property type="match status" value="1"/>
</dbReference>
<dbReference type="PRINTS" id="PR00036">
    <property type="entry name" value="HTHLACI"/>
</dbReference>
<dbReference type="Pfam" id="PF13377">
    <property type="entry name" value="Peripla_BP_3"/>
    <property type="match status" value="1"/>
</dbReference>
<protein>
    <submittedName>
        <fullName evidence="5">LacI family transcriptional regulator</fullName>
    </submittedName>
</protein>
<comment type="caution">
    <text evidence="5">The sequence shown here is derived from an EMBL/GenBank/DDBJ whole genome shotgun (WGS) entry which is preliminary data.</text>
</comment>
<dbReference type="Gene3D" id="3.40.50.2300">
    <property type="match status" value="2"/>
</dbReference>
<sequence>MKRQRMSDQGGTVTIHDVARHAGVSSMTVSRVINKNVNVREPLREKVMASIKALKYTMNMAARSTRAGMGGVRIGVLYSHPSASYLNEVMLGGLDQAARLGAQLLLEKCGGLQSQKNAVNRLVEAGVDGVILPPPLCDSAPTVQMLTRVGIPVLALATARPLPEVSAVRIDDFQGALALTRHLTKLGHKRIGFIKGNPTHTPTEVRYEGFLKGLSEAGITLDEGLVVQGQFTYKSGLEAGRELLDRKDPPTAIFASNDDMAAGVMAVAHGLKISIPEQLSVCGFDDTPVASTIWPQLTTVHQPIVAMGRSSVSTIFERIKELKSGEPSRPVHQLMKFTLMDRDSTGPAPK</sequence>
<dbReference type="InterPro" id="IPR010982">
    <property type="entry name" value="Lambda_DNA-bd_dom_sf"/>
</dbReference>
<dbReference type="CDD" id="cd01545">
    <property type="entry name" value="PBP1_SalR"/>
    <property type="match status" value="1"/>
</dbReference>
<dbReference type="CDD" id="cd01392">
    <property type="entry name" value="HTH_LacI"/>
    <property type="match status" value="1"/>
</dbReference>
<name>A0A918UY91_9CAUL</name>
<dbReference type="RefSeq" id="WP_229807843.1">
    <property type="nucleotide sequence ID" value="NZ_BMZB01000008.1"/>
</dbReference>
<evidence type="ECO:0000256" key="3">
    <source>
        <dbReference type="ARBA" id="ARBA00023163"/>
    </source>
</evidence>
<dbReference type="PROSITE" id="PS50932">
    <property type="entry name" value="HTH_LACI_2"/>
    <property type="match status" value="1"/>
</dbReference>
<evidence type="ECO:0000313" key="5">
    <source>
        <dbReference type="EMBL" id="GGZ44922.1"/>
    </source>
</evidence>
<dbReference type="PANTHER" id="PTHR30146:SF153">
    <property type="entry name" value="LACTOSE OPERON REPRESSOR"/>
    <property type="match status" value="1"/>
</dbReference>
<accession>A0A918UY91</accession>
<evidence type="ECO:0000256" key="2">
    <source>
        <dbReference type="ARBA" id="ARBA00023125"/>
    </source>
</evidence>
<dbReference type="GO" id="GO:0003700">
    <property type="term" value="F:DNA-binding transcription factor activity"/>
    <property type="evidence" value="ECO:0007669"/>
    <property type="project" value="TreeGrafter"/>
</dbReference>
<dbReference type="PROSITE" id="PS00356">
    <property type="entry name" value="HTH_LACI_1"/>
    <property type="match status" value="1"/>
</dbReference>
<keyword evidence="1" id="KW-0805">Transcription regulation</keyword>
<keyword evidence="6" id="KW-1185">Reference proteome</keyword>
<gene>
    <name evidence="5" type="primary">salR</name>
    <name evidence="5" type="ORF">GCM10011273_34560</name>
</gene>